<feature type="domain" description="Glabrous enhancer-binding protein-like DBD" evidence="3">
    <location>
        <begin position="60"/>
        <end position="153"/>
    </location>
</feature>
<evidence type="ECO:0000256" key="2">
    <source>
        <dbReference type="SAM" id="MobiDB-lite"/>
    </source>
</evidence>
<evidence type="ECO:0000313" key="4">
    <source>
        <dbReference type="EMBL" id="CAH8354266.1"/>
    </source>
</evidence>
<accession>A0ABC8K6P6</accession>
<dbReference type="AlphaFoldDB" id="A0ABC8K6P6"/>
<gene>
    <name evidence="4" type="ORF">ERUC_LOCUS20021</name>
</gene>
<dbReference type="Pfam" id="PF04504">
    <property type="entry name" value="GeBP-like_DBD"/>
    <property type="match status" value="1"/>
</dbReference>
<dbReference type="PANTHER" id="PTHR31662:SF49">
    <property type="entry name" value="GLABROUS1 ENHANCER-BINDING PROTEIN-RELATED"/>
    <property type="match status" value="1"/>
</dbReference>
<name>A0ABC8K6P6_ERUVS</name>
<dbReference type="InterPro" id="IPR053932">
    <property type="entry name" value="GeBP-like_DBD"/>
</dbReference>
<evidence type="ECO:0000256" key="1">
    <source>
        <dbReference type="ARBA" id="ARBA00010820"/>
    </source>
</evidence>
<dbReference type="EMBL" id="CAKOAT010190155">
    <property type="protein sequence ID" value="CAH8354266.1"/>
    <property type="molecule type" value="Genomic_DNA"/>
</dbReference>
<keyword evidence="5" id="KW-1185">Reference proteome</keyword>
<dbReference type="GO" id="GO:0010468">
    <property type="term" value="P:regulation of gene expression"/>
    <property type="evidence" value="ECO:0007669"/>
    <property type="project" value="UniProtKB-ARBA"/>
</dbReference>
<reference evidence="4 5" key="1">
    <citation type="submission" date="2022-03" db="EMBL/GenBank/DDBJ databases">
        <authorList>
            <person name="Macdonald S."/>
            <person name="Ahmed S."/>
            <person name="Newling K."/>
        </authorList>
    </citation>
    <scope>NUCLEOTIDE SEQUENCE [LARGE SCALE GENOMIC DNA]</scope>
</reference>
<evidence type="ECO:0000259" key="3">
    <source>
        <dbReference type="Pfam" id="PF04504"/>
    </source>
</evidence>
<sequence length="276" mass="31856">MVDSSDSDSGCFEIRQNKKPMKRKHDGEEEISGTEAMLRRRKQPKKNTTPFLYSSSPTSKMIWTKNHELVILKGIVDYEKEKGFSYRRDWDVFYGYVKGLIDADFSKAQLVNKVKKLKKRFSDINARSKDGKGLSFTSTDDEQVFMLLKNIWGKNETECASNEDMQEEDQPKEVIVSVKDVPCADHEPTRMEKEDKCEEEDGVVDEFCVLQDALEGMTVFKTFGKNQQKMLCRNLKNLPAQRKKELTDEWKALFDEEMELNIKKLSFSAKLANASA</sequence>
<organism evidence="4 5">
    <name type="scientific">Eruca vesicaria subsp. sativa</name>
    <name type="common">Garden rocket</name>
    <name type="synonym">Eruca sativa</name>
    <dbReference type="NCBI Taxonomy" id="29727"/>
    <lineage>
        <taxon>Eukaryota</taxon>
        <taxon>Viridiplantae</taxon>
        <taxon>Streptophyta</taxon>
        <taxon>Embryophyta</taxon>
        <taxon>Tracheophyta</taxon>
        <taxon>Spermatophyta</taxon>
        <taxon>Magnoliopsida</taxon>
        <taxon>eudicotyledons</taxon>
        <taxon>Gunneridae</taxon>
        <taxon>Pentapetalae</taxon>
        <taxon>rosids</taxon>
        <taxon>malvids</taxon>
        <taxon>Brassicales</taxon>
        <taxon>Brassicaceae</taxon>
        <taxon>Brassiceae</taxon>
        <taxon>Eruca</taxon>
    </lineage>
</organism>
<protein>
    <recommendedName>
        <fullName evidence="3">Glabrous enhancer-binding protein-like DBD domain-containing protein</fullName>
    </recommendedName>
</protein>
<dbReference type="Proteomes" id="UP001642260">
    <property type="component" value="Unassembled WGS sequence"/>
</dbReference>
<comment type="similarity">
    <text evidence="1">Belongs to the GeBP family.</text>
</comment>
<comment type="caution">
    <text evidence="4">The sequence shown here is derived from an EMBL/GenBank/DDBJ whole genome shotgun (WGS) entry which is preliminary data.</text>
</comment>
<evidence type="ECO:0000313" key="5">
    <source>
        <dbReference type="Proteomes" id="UP001642260"/>
    </source>
</evidence>
<feature type="region of interest" description="Disordered" evidence="2">
    <location>
        <begin position="1"/>
        <end position="53"/>
    </location>
</feature>
<dbReference type="PANTHER" id="PTHR31662">
    <property type="entry name" value="BNAANNG10740D PROTEIN-RELATED"/>
    <property type="match status" value="1"/>
</dbReference>
<dbReference type="InterPro" id="IPR007592">
    <property type="entry name" value="GEBP"/>
</dbReference>
<proteinExistence type="inferred from homology"/>